<sequence>MKRLLQQICANVSRSEEKRLTDKEFANLQKRYRNIITRGEKELPPIPPQAQRQTRQACKIGCAQSLGAIEKA</sequence>
<name>A0A3B0ZZ76_9ZZZZ</name>
<protein>
    <submittedName>
        <fullName evidence="1">Uncharacterized protein</fullName>
    </submittedName>
</protein>
<reference evidence="1" key="1">
    <citation type="submission" date="2018-06" db="EMBL/GenBank/DDBJ databases">
        <authorList>
            <person name="Zhirakovskaya E."/>
        </authorList>
    </citation>
    <scope>NUCLEOTIDE SEQUENCE</scope>
</reference>
<proteinExistence type="predicted"/>
<dbReference type="EMBL" id="UOFP01000113">
    <property type="protein sequence ID" value="VAW85886.1"/>
    <property type="molecule type" value="Genomic_DNA"/>
</dbReference>
<gene>
    <name evidence="1" type="ORF">MNBD_GAMMA18-1573</name>
</gene>
<accession>A0A3B0ZZ76</accession>
<dbReference type="AlphaFoldDB" id="A0A3B0ZZ76"/>
<organism evidence="1">
    <name type="scientific">hydrothermal vent metagenome</name>
    <dbReference type="NCBI Taxonomy" id="652676"/>
    <lineage>
        <taxon>unclassified sequences</taxon>
        <taxon>metagenomes</taxon>
        <taxon>ecological metagenomes</taxon>
    </lineage>
</organism>
<evidence type="ECO:0000313" key="1">
    <source>
        <dbReference type="EMBL" id="VAW85886.1"/>
    </source>
</evidence>